<dbReference type="Gene3D" id="3.90.190.10">
    <property type="entry name" value="Protein tyrosine phosphatase superfamily"/>
    <property type="match status" value="1"/>
</dbReference>
<feature type="region of interest" description="Disordered" evidence="3">
    <location>
        <begin position="1210"/>
        <end position="1254"/>
    </location>
</feature>
<dbReference type="SUPFAM" id="SSF52821">
    <property type="entry name" value="Rhodanese/Cell cycle control phosphatase"/>
    <property type="match status" value="1"/>
</dbReference>
<evidence type="ECO:0000256" key="2">
    <source>
        <dbReference type="ARBA" id="ARBA00013064"/>
    </source>
</evidence>
<comment type="similarity">
    <text evidence="1">Belongs to the protein-tyrosine phosphatase family. Non-receptor class subfamily.</text>
</comment>
<dbReference type="InterPro" id="IPR001763">
    <property type="entry name" value="Rhodanese-like_dom"/>
</dbReference>
<feature type="compositionally biased region" description="Basic and acidic residues" evidence="3">
    <location>
        <begin position="1728"/>
        <end position="1737"/>
    </location>
</feature>
<feature type="compositionally biased region" description="Polar residues" evidence="3">
    <location>
        <begin position="1137"/>
        <end position="1146"/>
    </location>
</feature>
<dbReference type="CDD" id="cd18533">
    <property type="entry name" value="PTP_fungal"/>
    <property type="match status" value="1"/>
</dbReference>
<dbReference type="PROSITE" id="PS00383">
    <property type="entry name" value="TYR_PHOSPHATASE_1"/>
    <property type="match status" value="1"/>
</dbReference>
<feature type="compositionally biased region" description="Low complexity" evidence="3">
    <location>
        <begin position="907"/>
        <end position="925"/>
    </location>
</feature>
<dbReference type="InterPro" id="IPR036873">
    <property type="entry name" value="Rhodanese-like_dom_sf"/>
</dbReference>
<feature type="region of interest" description="Disordered" evidence="3">
    <location>
        <begin position="585"/>
        <end position="615"/>
    </location>
</feature>
<feature type="compositionally biased region" description="Polar residues" evidence="3">
    <location>
        <begin position="1214"/>
        <end position="1225"/>
    </location>
</feature>
<dbReference type="SMART" id="SM00450">
    <property type="entry name" value="RHOD"/>
    <property type="match status" value="1"/>
</dbReference>
<proteinExistence type="inferred from homology"/>
<dbReference type="InterPro" id="IPR016130">
    <property type="entry name" value="Tyr_Pase_AS"/>
</dbReference>
<feature type="region of interest" description="Disordered" evidence="3">
    <location>
        <begin position="1081"/>
        <end position="1172"/>
    </location>
</feature>
<dbReference type="CDD" id="cd01446">
    <property type="entry name" value="DSP_MapKP"/>
    <property type="match status" value="1"/>
</dbReference>
<dbReference type="PROSITE" id="PS50056">
    <property type="entry name" value="TYR_PHOSPHATASE_2"/>
    <property type="match status" value="1"/>
</dbReference>
<feature type="compositionally biased region" description="Low complexity" evidence="3">
    <location>
        <begin position="1095"/>
        <end position="1116"/>
    </location>
</feature>
<protein>
    <recommendedName>
        <fullName evidence="2">protein-tyrosine-phosphatase</fullName>
        <ecNumber evidence="2">3.1.3.48</ecNumber>
    </recommendedName>
</protein>
<feature type="region of interest" description="Disordered" evidence="3">
    <location>
        <begin position="467"/>
        <end position="491"/>
    </location>
</feature>
<feature type="region of interest" description="Disordered" evidence="3">
    <location>
        <begin position="898"/>
        <end position="925"/>
    </location>
</feature>
<dbReference type="Gene3D" id="3.40.250.10">
    <property type="entry name" value="Rhodanese-like domain"/>
    <property type="match status" value="1"/>
</dbReference>
<dbReference type="InterPro" id="IPR000242">
    <property type="entry name" value="PTP_cat"/>
</dbReference>
<dbReference type="SUPFAM" id="SSF52799">
    <property type="entry name" value="(Phosphotyrosine protein) phosphatases II"/>
    <property type="match status" value="1"/>
</dbReference>
<dbReference type="PANTHER" id="PTHR19134">
    <property type="entry name" value="RECEPTOR-TYPE TYROSINE-PROTEIN PHOSPHATASE"/>
    <property type="match status" value="1"/>
</dbReference>
<accession>A0ABR0BTP3</accession>
<sequence length="2031" mass="220346">MASFLYYGDGDQQPVRAGCKMTEKGERFPAANNDGIGQRGAHSTVPRIGGAGANDGPNWTPLPRARSSSACPNGNAVRSRRLLQFGFKLSWTIAVSTNDPVILVMPWASSGCSGAGLGYSEQARAAHGGSDVEITHAPTFPSCDAMPSFRPFQKGASVDAGHESTGRMNDDRKMARRAVSAVDGEPADVQQRHGCGLSYRFLRRSTGILVEKGGGAARSWEWKFRSPWALIHWRADTTGCSSITRARLDKASDALQGDRAGLRSGASRRVWIWTRWAGSLPYGYGSFPAVGNKRDRDGFNTTHARHACKPGTNGDLQRQLQDGAVTVRSSNSVERWETCPCLFVVRVAPCIDDIIVAVVGDGTRSYCTAPHSPAQARQCIRFGANGAWRDDDQSAPRWTMARRRCRAGMAAHCIMNLAPFRAPLAPAAGWRAGSWCPVDNLHWKKQFHGGREPASAALGTEYKTASGSSAGAAQALTGRASRRARPPPMFDRASECNAAEFQMEHPTVAQQQQQYQLQYLAGLKTEKPGERHAAPNGGGANLESVQQAAPWMDLNLEVTRAAAAVPARALVGRRAAGRPCWAVETSRRGTPDASMTTAVGPTGPGAGTGTGRGTAAALPCTPDDASRDEPAGTWVPVAAGTKRHPGQTNLEGVSSPRLNAARPPPTIPTTRDQPPSPTPCSALTGAGLWQPKPPSRRRPSHASLMNGFIPHLRSASKDPPAPRRRLSKLFALPHRALPRTAPFGDTYSTYHPSISGGGESPLGTTLRFRPWGLSRARACSLPQCTPHRVRATGSKSLGSSSFTNYMIPEPAIGLEVDAEPPSHPSPPNTHAHTPPVPSTIFPLAPPPPSLAHSLAHPSLASWLLKGTQDPDRHPPLPQIQPAGFLSVSSFRRAFLSPFLPSKEPSRQRSQPASRSRPSSTGSSSITRALAVPACSIHHATRRPATRGAGSLPVATTAARDFDSATALSPGSSIVLPILTCRHPDVLARRPQILATGIRTPHLNFAIVTRLAIRYAAEPRTCDDRQNTHDISRSHFLSSHRTHHGFLLASLTELGSIRRALHRASILHSSGDRAQVHYTMKTHPRHSPSAGMSFSHTTTTTHAAVSRSSKSNKSTTTPVASPRGAFSVGQNHPPRLSPSLQQGQRAPSPNYFGLVVESSNDPRESSGLGNNNWSPATSSVKSFGAALPKPVSLEHNHDFEAFKRQADLNRGKSFSLPTSHYVQPTSNPAPARPRPSRWHTHASDTGSDASFSRPVGAFHRERPLSKMDIDQDSLHDSAYVSSDSKRNSESSILPMQLTGLPQFESPRPIDHSHQLRHPPTRNEERDSRLSMMDSKAEPVSPRMAEISRAATLPPKLEPGTPLMISGDELEELLGKVDCDHVLLLDIRSSQNHAQSRIKGALNICIPTTLLKRPTFNIQKLQQTFHGGLASAKFSEWKGMDWIVVYDSHASDKRDAVAAQNMIKKFTNEGFAGHTAILRGGFSMFQTSHPKLVEHGPVDAQATSPPNCNGNGGSGLAPVIGGVSLPQFGNDVNPFFSNIRQNMDLADGVGQLDISRPDDLESPMLPPWLRDAASKQDHGKKVSDRFLHVELEEQARMKSAYAAFNPNVQQAGRFQLSGVEKGGKNRYKDILPFEHARVRLKHKSDEGSCDYVNASHISASRSNKRYIASQGPLPATYEDFWSMIWEQDVRVIVMLTAESEGGQLKCHPYWKAKEFGPIRLRPLSEKKASLDLDKHRSDSHSPTAAHSAADLGRRRANTMTNVESTPTPGTQTQTDSPYVVIRKFALSHQAHPFAPIREITHLHFPTWPDFGVPAQPAHLLALVELANVMQRAALPVETPSIVGSRMTSIETIPISWYDEPEKDSHSRPMLVHCSAGCGRTGTFCTVDSVIDMLKRQRQAKLAASKANAAQADVEMVDPTESAPPHAGQDAGTGGFFDFKPSQQDVVSNTAAGDKKSMSPEMDTSWIQDGTVDLIQKTVEDFRQQRLSMVQSLRQYVLCYETVLEWACRMNDRAANTITGRLRSGSLQQTRSSR</sequence>
<feature type="compositionally biased region" description="Gly residues" evidence="3">
    <location>
        <begin position="602"/>
        <end position="612"/>
    </location>
</feature>
<dbReference type="Proteomes" id="UP001287286">
    <property type="component" value="Unassembled WGS sequence"/>
</dbReference>
<feature type="region of interest" description="Disordered" evidence="3">
    <location>
        <begin position="817"/>
        <end position="849"/>
    </location>
</feature>
<name>A0ABR0BTP3_PURLI</name>
<feature type="domain" description="Tyrosine specific protein phosphatases" evidence="5">
    <location>
        <begin position="1859"/>
        <end position="1887"/>
    </location>
</feature>
<dbReference type="InterPro" id="IPR029021">
    <property type="entry name" value="Prot-tyrosine_phosphatase-like"/>
</dbReference>
<evidence type="ECO:0000313" key="8">
    <source>
        <dbReference type="Proteomes" id="UP001287286"/>
    </source>
</evidence>
<dbReference type="PRINTS" id="PR00700">
    <property type="entry name" value="PRTYPHPHTASE"/>
</dbReference>
<evidence type="ECO:0000259" key="4">
    <source>
        <dbReference type="PROSITE" id="PS50055"/>
    </source>
</evidence>
<dbReference type="EC" id="3.1.3.48" evidence="2"/>
<evidence type="ECO:0000259" key="5">
    <source>
        <dbReference type="PROSITE" id="PS50056"/>
    </source>
</evidence>
<evidence type="ECO:0000256" key="3">
    <source>
        <dbReference type="SAM" id="MobiDB-lite"/>
    </source>
</evidence>
<reference evidence="7 8" key="1">
    <citation type="journal article" date="2024" name="Microbiol. Resour. Announc.">
        <title>Genome annotations for the ascomycete fungi Trichoderma harzianum, Trichoderma aggressivum, and Purpureocillium lilacinum.</title>
        <authorList>
            <person name="Beijen E.P.W."/>
            <person name="Ohm R.A."/>
        </authorList>
    </citation>
    <scope>NUCLEOTIDE SEQUENCE [LARGE SCALE GENOMIC DNA]</scope>
    <source>
        <strain evidence="7 8">CBS 150709</strain>
    </source>
</reference>
<feature type="domain" description="Rhodanese" evidence="6">
    <location>
        <begin position="1376"/>
        <end position="1492"/>
    </location>
</feature>
<dbReference type="InterPro" id="IPR050348">
    <property type="entry name" value="Protein-Tyr_Phosphatase"/>
</dbReference>
<gene>
    <name evidence="7" type="ORF">Purlil1_8208</name>
</gene>
<feature type="region of interest" description="Disordered" evidence="3">
    <location>
        <begin position="638"/>
        <end position="703"/>
    </location>
</feature>
<dbReference type="InterPro" id="IPR000387">
    <property type="entry name" value="Tyr_Pase_dom"/>
</dbReference>
<dbReference type="Pfam" id="PF00102">
    <property type="entry name" value="Y_phosphatase"/>
    <property type="match status" value="2"/>
</dbReference>
<feature type="region of interest" description="Disordered" evidence="3">
    <location>
        <begin position="1299"/>
        <end position="1342"/>
    </location>
</feature>
<feature type="region of interest" description="Disordered" evidence="3">
    <location>
        <begin position="1728"/>
        <end position="1751"/>
    </location>
</feature>
<dbReference type="EMBL" id="JAWRVI010000032">
    <property type="protein sequence ID" value="KAK4087360.1"/>
    <property type="molecule type" value="Genomic_DNA"/>
</dbReference>
<keyword evidence="8" id="KW-1185">Reference proteome</keyword>
<dbReference type="PANTHER" id="PTHR19134:SF561">
    <property type="entry name" value="PROTEIN TYROSINE PHOSPHATASE 36E, ISOFORM A"/>
    <property type="match status" value="1"/>
</dbReference>
<comment type="caution">
    <text evidence="7">The sequence shown here is derived from an EMBL/GenBank/DDBJ whole genome shotgun (WGS) entry which is preliminary data.</text>
</comment>
<dbReference type="SMART" id="SM00404">
    <property type="entry name" value="PTPc_motif"/>
    <property type="match status" value="1"/>
</dbReference>
<evidence type="ECO:0000259" key="6">
    <source>
        <dbReference type="PROSITE" id="PS50206"/>
    </source>
</evidence>
<evidence type="ECO:0000256" key="1">
    <source>
        <dbReference type="ARBA" id="ARBA00009649"/>
    </source>
</evidence>
<dbReference type="PROSITE" id="PS50206">
    <property type="entry name" value="RHODANESE_3"/>
    <property type="match status" value="1"/>
</dbReference>
<dbReference type="InterPro" id="IPR003595">
    <property type="entry name" value="Tyr_Pase_cat"/>
</dbReference>
<evidence type="ECO:0000313" key="7">
    <source>
        <dbReference type="EMBL" id="KAK4087360.1"/>
    </source>
</evidence>
<dbReference type="PROSITE" id="PS50055">
    <property type="entry name" value="TYR_PHOSPHATASE_PTP"/>
    <property type="match status" value="1"/>
</dbReference>
<dbReference type="Pfam" id="PF00581">
    <property type="entry name" value="Rhodanese"/>
    <property type="match status" value="1"/>
</dbReference>
<dbReference type="SMART" id="SM00194">
    <property type="entry name" value="PTPc"/>
    <property type="match status" value="1"/>
</dbReference>
<feature type="domain" description="Tyrosine-protein phosphatase" evidence="4">
    <location>
        <begin position="1622"/>
        <end position="2003"/>
    </location>
</feature>
<organism evidence="7 8">
    <name type="scientific">Purpureocillium lilacinum</name>
    <name type="common">Paecilomyces lilacinus</name>
    <dbReference type="NCBI Taxonomy" id="33203"/>
    <lineage>
        <taxon>Eukaryota</taxon>
        <taxon>Fungi</taxon>
        <taxon>Dikarya</taxon>
        <taxon>Ascomycota</taxon>
        <taxon>Pezizomycotina</taxon>
        <taxon>Sordariomycetes</taxon>
        <taxon>Hypocreomycetidae</taxon>
        <taxon>Hypocreales</taxon>
        <taxon>Ophiocordycipitaceae</taxon>
        <taxon>Purpureocillium</taxon>
    </lineage>
</organism>